<feature type="transmembrane region" description="Helical" evidence="5">
    <location>
        <begin position="208"/>
        <end position="226"/>
    </location>
</feature>
<evidence type="ECO:0000313" key="9">
    <source>
        <dbReference type="RefSeq" id="XP_039136514.1"/>
    </source>
</evidence>
<dbReference type="GeneID" id="120273851"/>
<keyword evidence="5" id="KW-1133">Transmembrane helix</keyword>
<evidence type="ECO:0000313" key="10">
    <source>
        <dbReference type="RefSeq" id="XP_039136515.1"/>
    </source>
</evidence>
<evidence type="ECO:0000259" key="6">
    <source>
        <dbReference type="PROSITE" id="PS51292"/>
    </source>
</evidence>
<keyword evidence="3" id="KW-0862">Zinc</keyword>
<dbReference type="RefSeq" id="XP_039136513.1">
    <property type="nucleotide sequence ID" value="XM_039280579.1"/>
</dbReference>
<accession>A0AB40CA94</accession>
<organism evidence="7 12">
    <name type="scientific">Dioscorea cayennensis subsp. rotundata</name>
    <name type="common">White Guinea yam</name>
    <name type="synonym">Dioscorea rotundata</name>
    <dbReference type="NCBI Taxonomy" id="55577"/>
    <lineage>
        <taxon>Eukaryota</taxon>
        <taxon>Viridiplantae</taxon>
        <taxon>Streptophyta</taxon>
        <taxon>Embryophyta</taxon>
        <taxon>Tracheophyta</taxon>
        <taxon>Spermatophyta</taxon>
        <taxon>Magnoliopsida</taxon>
        <taxon>Liliopsida</taxon>
        <taxon>Dioscoreales</taxon>
        <taxon>Dioscoreaceae</taxon>
        <taxon>Dioscorea</taxon>
    </lineage>
</organism>
<evidence type="ECO:0000313" key="13">
    <source>
        <dbReference type="RefSeq" id="XP_039136518.1"/>
    </source>
</evidence>
<dbReference type="RefSeq" id="XP_039136515.1">
    <property type="nucleotide sequence ID" value="XM_039280581.1"/>
</dbReference>
<protein>
    <submittedName>
        <fullName evidence="8 9">Uncharacterized protein LOC120273851</fullName>
    </submittedName>
</protein>
<evidence type="ECO:0000313" key="8">
    <source>
        <dbReference type="RefSeq" id="XP_039136513.1"/>
    </source>
</evidence>
<evidence type="ECO:0000313" key="12">
    <source>
        <dbReference type="RefSeq" id="XP_039136517.1"/>
    </source>
</evidence>
<dbReference type="GO" id="GO:0008270">
    <property type="term" value="F:zinc ion binding"/>
    <property type="evidence" value="ECO:0007669"/>
    <property type="project" value="UniProtKB-KW"/>
</dbReference>
<dbReference type="Proteomes" id="UP001515500">
    <property type="component" value="Chromosome 12"/>
</dbReference>
<dbReference type="SMART" id="SM00744">
    <property type="entry name" value="RINGv"/>
    <property type="match status" value="1"/>
</dbReference>
<proteinExistence type="predicted"/>
<dbReference type="RefSeq" id="XP_039136518.1">
    <property type="nucleotide sequence ID" value="XM_039280584.1"/>
</dbReference>
<gene>
    <name evidence="8 9 10 11 12 13 14 15" type="primary">LOC120273851</name>
</gene>
<keyword evidence="1" id="KW-0479">Metal-binding</keyword>
<sequence>MAEMGQASCEDIERGPHRRSFNGDDSDGSHCSSDAEEQSWHSPYNANCAASPYAVFRASCASSDHETDVASEPCRNSCFSESSLEIDLESGVTEVKVNLTKVVEKDCRICHLGLQSAACESGVAIELGCSCKGDLASAHKQCAEKWFKIKGNKTCEICGSSAQNVAGVADIQTEHTEEWNETNNNSNNTGTGAAAASENRRFWQGHRFVNFLLACMVFAFVISWLFHFNVPG</sequence>
<dbReference type="InterPro" id="IPR011016">
    <property type="entry name" value="Znf_RING-CH"/>
</dbReference>
<keyword evidence="7" id="KW-1185">Reference proteome</keyword>
<keyword evidence="2" id="KW-0863">Zinc-finger</keyword>
<feature type="region of interest" description="Disordered" evidence="4">
    <location>
        <begin position="1"/>
        <end position="38"/>
    </location>
</feature>
<dbReference type="RefSeq" id="XP_039136517.1">
    <property type="nucleotide sequence ID" value="XM_039280583.1"/>
</dbReference>
<evidence type="ECO:0000256" key="3">
    <source>
        <dbReference type="ARBA" id="ARBA00022833"/>
    </source>
</evidence>
<reference evidence="8 9" key="1">
    <citation type="submission" date="2025-04" db="UniProtKB">
        <authorList>
            <consortium name="RefSeq"/>
        </authorList>
    </citation>
    <scope>IDENTIFICATION</scope>
</reference>
<keyword evidence="5" id="KW-0812">Transmembrane</keyword>
<evidence type="ECO:0000313" key="11">
    <source>
        <dbReference type="RefSeq" id="XP_039136516.1"/>
    </source>
</evidence>
<dbReference type="AlphaFoldDB" id="A0AB40CA94"/>
<dbReference type="PROSITE" id="PS51292">
    <property type="entry name" value="ZF_RING_CH"/>
    <property type="match status" value="1"/>
</dbReference>
<dbReference type="RefSeq" id="XP_039136520.1">
    <property type="nucleotide sequence ID" value="XM_039280586.1"/>
</dbReference>
<dbReference type="RefSeq" id="XP_039136519.1">
    <property type="nucleotide sequence ID" value="XM_039280585.1"/>
</dbReference>
<dbReference type="Gene3D" id="3.30.40.10">
    <property type="entry name" value="Zinc/RING finger domain, C3HC4 (zinc finger)"/>
    <property type="match status" value="1"/>
</dbReference>
<dbReference type="InterPro" id="IPR013083">
    <property type="entry name" value="Znf_RING/FYVE/PHD"/>
</dbReference>
<evidence type="ECO:0000313" key="7">
    <source>
        <dbReference type="Proteomes" id="UP001515500"/>
    </source>
</evidence>
<evidence type="ECO:0000313" key="15">
    <source>
        <dbReference type="RefSeq" id="XP_039136520.1"/>
    </source>
</evidence>
<dbReference type="RefSeq" id="XP_039136514.1">
    <property type="nucleotide sequence ID" value="XM_039280580.1"/>
</dbReference>
<dbReference type="PANTHER" id="PTHR46214:SF30">
    <property type="entry name" value="OS01G0850200 PROTEIN"/>
    <property type="match status" value="1"/>
</dbReference>
<dbReference type="PANTHER" id="PTHR46214">
    <property type="entry name" value="ZINC FINGER, RING-CH-TYPE"/>
    <property type="match status" value="1"/>
</dbReference>
<name>A0AB40CA94_DIOCR</name>
<dbReference type="RefSeq" id="XP_039136516.1">
    <property type="nucleotide sequence ID" value="XM_039280582.1"/>
</dbReference>
<dbReference type="SUPFAM" id="SSF57850">
    <property type="entry name" value="RING/U-box"/>
    <property type="match status" value="1"/>
</dbReference>
<evidence type="ECO:0000256" key="4">
    <source>
        <dbReference type="SAM" id="MobiDB-lite"/>
    </source>
</evidence>
<feature type="domain" description="RING-CH-type" evidence="6">
    <location>
        <begin position="99"/>
        <end position="165"/>
    </location>
</feature>
<evidence type="ECO:0000256" key="5">
    <source>
        <dbReference type="SAM" id="Phobius"/>
    </source>
</evidence>
<dbReference type="Pfam" id="PF12906">
    <property type="entry name" value="RINGv"/>
    <property type="match status" value="1"/>
</dbReference>
<evidence type="ECO:0000256" key="1">
    <source>
        <dbReference type="ARBA" id="ARBA00022723"/>
    </source>
</evidence>
<keyword evidence="5" id="KW-0472">Membrane</keyword>
<evidence type="ECO:0000313" key="14">
    <source>
        <dbReference type="RefSeq" id="XP_039136519.1"/>
    </source>
</evidence>
<evidence type="ECO:0000256" key="2">
    <source>
        <dbReference type="ARBA" id="ARBA00022771"/>
    </source>
</evidence>